<dbReference type="EMBL" id="CP016534">
    <property type="protein sequence ID" value="ANU12214.1"/>
    <property type="molecule type" value="Genomic_DNA"/>
</dbReference>
<keyword evidence="10" id="KW-1185">Reference proteome</keyword>
<comment type="similarity">
    <text evidence="3">Belongs to the peptidase M50B family.</text>
</comment>
<protein>
    <recommendedName>
        <fullName evidence="8">Peptidase M50 domain-containing protein</fullName>
    </recommendedName>
</protein>
<keyword evidence="5 7" id="KW-1133">Transmembrane helix</keyword>
<sequence length="166" mass="18257">MLFEVVIILLIINMALFIHEMGHAIAAILRNKKAKAEVYMGSSSKEKKLELNLGRITSYLTIALSGFCRLANPEKLPSTTYKQRLIFLVGGPIASSLGFITLYFTSHFFSGTIGNIIINTAGANLFLFVTSLIPFNYPSFLGGLPSDGLQILNLIKENGKQRKEVS</sequence>
<feature type="transmembrane region" description="Helical" evidence="7">
    <location>
        <begin position="84"/>
        <end position="104"/>
    </location>
</feature>
<gene>
    <name evidence="9" type="ORF">BBH88_10515</name>
</gene>
<keyword evidence="4 7" id="KW-0812">Transmembrane</keyword>
<evidence type="ECO:0000256" key="1">
    <source>
        <dbReference type="ARBA" id="ARBA00001947"/>
    </source>
</evidence>
<dbReference type="RefSeq" id="WP_065537375.1">
    <property type="nucleotide sequence ID" value="NZ_CP016534.2"/>
</dbReference>
<evidence type="ECO:0000256" key="3">
    <source>
        <dbReference type="ARBA" id="ARBA00007931"/>
    </source>
</evidence>
<comment type="cofactor">
    <cofactor evidence="1">
        <name>Zn(2+)</name>
        <dbReference type="ChEBI" id="CHEBI:29105"/>
    </cofactor>
</comment>
<feature type="domain" description="Peptidase M50" evidence="8">
    <location>
        <begin position="8"/>
        <end position="127"/>
    </location>
</feature>
<evidence type="ECO:0000256" key="6">
    <source>
        <dbReference type="ARBA" id="ARBA00023136"/>
    </source>
</evidence>
<reference evidence="9" key="1">
    <citation type="submission" date="2016-10" db="EMBL/GenBank/DDBJ databases">
        <authorList>
            <person name="See-Too W.S."/>
        </authorList>
    </citation>
    <scope>NUCLEOTIDE SEQUENCE</scope>
    <source>
        <strain evidence="9">DSM 14505</strain>
    </source>
</reference>
<dbReference type="InterPro" id="IPR008915">
    <property type="entry name" value="Peptidase_M50"/>
</dbReference>
<evidence type="ECO:0000259" key="8">
    <source>
        <dbReference type="Pfam" id="PF02163"/>
    </source>
</evidence>
<organism evidence="9 10">
    <name type="scientific">Planococcus antarcticus DSM 14505</name>
    <dbReference type="NCBI Taxonomy" id="1185653"/>
    <lineage>
        <taxon>Bacteria</taxon>
        <taxon>Bacillati</taxon>
        <taxon>Bacillota</taxon>
        <taxon>Bacilli</taxon>
        <taxon>Bacillales</taxon>
        <taxon>Caryophanaceae</taxon>
        <taxon>Planococcus</taxon>
    </lineage>
</organism>
<feature type="transmembrane region" description="Helical" evidence="7">
    <location>
        <begin position="6"/>
        <end position="29"/>
    </location>
</feature>
<keyword evidence="6 7" id="KW-0472">Membrane</keyword>
<evidence type="ECO:0000256" key="5">
    <source>
        <dbReference type="ARBA" id="ARBA00022989"/>
    </source>
</evidence>
<evidence type="ECO:0000256" key="7">
    <source>
        <dbReference type="SAM" id="Phobius"/>
    </source>
</evidence>
<proteinExistence type="inferred from homology"/>
<comment type="subcellular location">
    <subcellularLocation>
        <location evidence="2">Membrane</location>
        <topology evidence="2">Multi-pass membrane protein</topology>
    </subcellularLocation>
</comment>
<dbReference type="Pfam" id="PF02163">
    <property type="entry name" value="Peptidase_M50"/>
    <property type="match status" value="1"/>
</dbReference>
<evidence type="ECO:0000313" key="10">
    <source>
        <dbReference type="Proteomes" id="UP000092661"/>
    </source>
</evidence>
<evidence type="ECO:0000313" key="9">
    <source>
        <dbReference type="EMBL" id="ANU12214.1"/>
    </source>
</evidence>
<evidence type="ECO:0000256" key="4">
    <source>
        <dbReference type="ARBA" id="ARBA00022692"/>
    </source>
</evidence>
<accession>A0ABN4RJK4</accession>
<evidence type="ECO:0000256" key="2">
    <source>
        <dbReference type="ARBA" id="ARBA00004141"/>
    </source>
</evidence>
<name>A0ABN4RJK4_9BACL</name>
<feature type="transmembrane region" description="Helical" evidence="7">
    <location>
        <begin position="116"/>
        <end position="137"/>
    </location>
</feature>
<dbReference type="Proteomes" id="UP000092661">
    <property type="component" value="Chromosome"/>
</dbReference>